<feature type="binding site" evidence="3">
    <location>
        <begin position="310"/>
        <end position="311"/>
    </location>
    <ligand>
        <name>substrate</name>
    </ligand>
</feature>
<organism evidence="5 6">
    <name type="scientific">Microbacterium schleiferi</name>
    <dbReference type="NCBI Taxonomy" id="69362"/>
    <lineage>
        <taxon>Bacteria</taxon>
        <taxon>Bacillati</taxon>
        <taxon>Actinomycetota</taxon>
        <taxon>Actinomycetes</taxon>
        <taxon>Micrococcales</taxon>
        <taxon>Microbacteriaceae</taxon>
        <taxon>Microbacterium</taxon>
    </lineage>
</organism>
<evidence type="ECO:0000256" key="1">
    <source>
        <dbReference type="ARBA" id="ARBA00010947"/>
    </source>
</evidence>
<dbReference type="InterPro" id="IPR014086">
    <property type="entry name" value="AtzD/Barbiturase"/>
</dbReference>
<dbReference type="Gene3D" id="3.30.1330.160">
    <property type="entry name" value="Cyanuric acid hydrolase/Barbituras, RU C"/>
    <property type="match status" value="1"/>
</dbReference>
<feature type="binding site" evidence="3">
    <location>
        <position position="316"/>
    </location>
    <ligand>
        <name>Mg(2+)</name>
        <dbReference type="ChEBI" id="CHEBI:18420"/>
        <note>structural</note>
    </ligand>
</feature>
<dbReference type="KEGG" id="msf:IT882_09430"/>
<comment type="catalytic activity">
    <reaction evidence="3">
        <text>cyanurate + H2O = 1-carboxybiuret + H(+)</text>
        <dbReference type="Rhea" id="RHEA:70363"/>
        <dbReference type="ChEBI" id="CHEBI:15377"/>
        <dbReference type="ChEBI" id="CHEBI:15378"/>
        <dbReference type="ChEBI" id="CHEBI:38028"/>
        <dbReference type="ChEBI" id="CHEBI:142864"/>
        <dbReference type="EC" id="3.5.2.15"/>
    </reaction>
</comment>
<comment type="similarity">
    <text evidence="1 3">Belongs to the cyclic amide hydrolase (CyAH) family.</text>
</comment>
<proteinExistence type="inferred from homology"/>
<dbReference type="RefSeq" id="WP_195691667.1">
    <property type="nucleotide sequence ID" value="NZ_CP064760.1"/>
</dbReference>
<comment type="caution">
    <text evidence="3">Lacks conserved residue(s) required for the propagation of feature annotation.</text>
</comment>
<feature type="binding site" evidence="3">
    <location>
        <begin position="64"/>
        <end position="65"/>
    </location>
    <ligand>
        <name>substrate</name>
    </ligand>
</feature>
<keyword evidence="3" id="KW-0479">Metal-binding</keyword>
<feature type="binding site" evidence="3">
    <location>
        <position position="317"/>
    </location>
    <ligand>
        <name>Mg(2+)</name>
        <dbReference type="ChEBI" id="CHEBI:18420"/>
        <note>structural</note>
    </ligand>
</feature>
<feature type="binding site" evidence="3">
    <location>
        <position position="264"/>
    </location>
    <ligand>
        <name>Mg(2+)</name>
        <dbReference type="ChEBI" id="CHEBI:18420"/>
        <note>structural</note>
    </ligand>
</feature>
<evidence type="ECO:0000256" key="2">
    <source>
        <dbReference type="ARBA" id="ARBA00022801"/>
    </source>
</evidence>
<evidence type="ECO:0000313" key="6">
    <source>
        <dbReference type="Proteomes" id="UP000594480"/>
    </source>
</evidence>
<dbReference type="NCBIfam" id="TIGR02714">
    <property type="entry name" value="amido_AtzD_TrzD"/>
    <property type="match status" value="1"/>
</dbReference>
<keyword evidence="2 3" id="KW-0378">Hydrolase</keyword>
<feature type="binding site" evidence="3">
    <location>
        <position position="166"/>
    </location>
    <ligand>
        <name>substrate</name>
    </ligand>
</feature>
<reference evidence="5 6" key="1">
    <citation type="submission" date="2020-11" db="EMBL/GenBank/DDBJ databases">
        <title>Amino acid is mineralized and recycled by bacteria in oceanic microbiome.</title>
        <authorList>
            <person name="Zheng L.Y."/>
        </authorList>
    </citation>
    <scope>NUCLEOTIDE SEQUENCE [LARGE SCALE GENOMIC DNA]</scope>
    <source>
        <strain evidence="5 6">A32-1</strain>
    </source>
</reference>
<feature type="binding site" evidence="3">
    <location>
        <position position="318"/>
    </location>
    <ligand>
        <name>Mg(2+)</name>
        <dbReference type="ChEBI" id="CHEBI:18420"/>
        <note>structural</note>
    </ligand>
</feature>
<dbReference type="UniPathway" id="UPA00008">
    <property type="reaction ID" value="UER00502"/>
</dbReference>
<comment type="subunit">
    <text evidence="3">Homotetramer.</text>
</comment>
<dbReference type="GO" id="GO:0018753">
    <property type="term" value="F:cyanuric acid amidohydrolase activity"/>
    <property type="evidence" value="ECO:0007669"/>
    <property type="project" value="UniProtKB-UniRule"/>
</dbReference>
<dbReference type="GO" id="GO:0046872">
    <property type="term" value="F:metal ion binding"/>
    <property type="evidence" value="ECO:0007669"/>
    <property type="project" value="UniProtKB-UniRule"/>
</dbReference>
<feature type="region of interest" description="RU C" evidence="3">
    <location>
        <begin position="226"/>
        <end position="339"/>
    </location>
</feature>
<comment type="pathway">
    <text evidence="3">Xenobiotic degradation; atrazine degradation; biuret from cyanurate: step 1/1.</text>
</comment>
<feature type="site" description="Important for substrate specificity" evidence="3">
    <location>
        <position position="287"/>
    </location>
</feature>
<feature type="binding site" evidence="3">
    <location>
        <begin position="203"/>
        <end position="204"/>
    </location>
    <ligand>
        <name>substrate</name>
    </ligand>
</feature>
<dbReference type="InterPro" id="IPR043006">
    <property type="entry name" value="AtzD/Barbiturase_RUB"/>
</dbReference>
<feature type="binding site" evidence="3">
    <location>
        <position position="313"/>
    </location>
    <ligand>
        <name>Mg(2+)</name>
        <dbReference type="ChEBI" id="CHEBI:18420"/>
        <note>structural</note>
    </ligand>
</feature>
<dbReference type="Pfam" id="PF09663">
    <property type="entry name" value="Amido_AtzD_TrzD"/>
    <property type="match status" value="1"/>
</dbReference>
<dbReference type="InterPro" id="IPR043008">
    <property type="entry name" value="AtzD/Barbiturase_RUA"/>
</dbReference>
<dbReference type="AlphaFoldDB" id="A0A7S8MW41"/>
<feature type="active site" description="Nucleophile" evidence="3">
    <location>
        <position position="203"/>
    </location>
</feature>
<evidence type="ECO:0000256" key="4">
    <source>
        <dbReference type="SAM" id="MobiDB-lite"/>
    </source>
</evidence>
<feature type="active site" evidence="3">
    <location>
        <position position="137"/>
    </location>
</feature>
<feature type="region of interest" description="Disordered" evidence="4">
    <location>
        <begin position="313"/>
        <end position="339"/>
    </location>
</feature>
<protein>
    <recommendedName>
        <fullName evidence="3">Cyanuric acid amidohydrolase</fullName>
        <shortName evidence="3">CAH</shortName>
        <ecNumber evidence="3">3.5.2.15</ecNumber>
    </recommendedName>
</protein>
<feature type="binding site" evidence="3">
    <location>
        <position position="291"/>
    </location>
    <ligand>
        <name>substrate</name>
    </ligand>
</feature>
<dbReference type="Gene3D" id="3.30.1330.170">
    <property type="entry name" value="Cyanuric acid hydrolase/Barbiturase, RU A"/>
    <property type="match status" value="1"/>
</dbReference>
<dbReference type="Proteomes" id="UP000594480">
    <property type="component" value="Chromosome"/>
</dbReference>
<keyword evidence="6" id="KW-1185">Reference proteome</keyword>
<keyword evidence="3" id="KW-0460">Magnesium</keyword>
<comment type="domain">
    <text evidence="3">The monomer structure is formed from three repeating units (RUs) that share the same structure as one another. The monomer, the active site and substrate all possess threefold rotational symmetry, to the extent that the active site possesses three potential Ser-Lys catalytic dyads. It is possible that any or all of the three active-site serines may act as nucleophile (albeit only one can do so per catalytic cycle).</text>
</comment>
<sequence length="339" mass="34748">MYVDLTVVPVAAPDDAPVDRVFGRRVLAVIGKTEGNGGVNDFSRALATRAWTEGLSEPALTVMSGGTEGVLSPHVTVVSEGSTSGNGRLAAGFAQTPRLSVEGLGRREQVDAVAAATLEACRNGGFDPRNAHMVLVKCPLLTTEQIVSARGGAVTDDPYLSMARSRAASSLGVALACGEIGGVEADQGLAGDPSVWSAVASASAGIELDRCLVLAFGSRLDPGGQLNAETVVMHDAIDVEEIVALRDRIRAAGGTIVQVFAKAEASPDGRIRGLRHTMLTDTDLSSTRHARAAVGGLLAGVFGRTSIYVSGGAENQGPPGGGPVTVVWQEPTGGGETRR</sequence>
<dbReference type="SMR" id="A0A7S8MW41"/>
<comment type="activity regulation">
    <text evidence="3">Inhibited by barbituric acid.</text>
</comment>
<gene>
    <name evidence="5" type="ORF">IT882_09430</name>
</gene>
<feature type="binding site" evidence="3">
    <location>
        <position position="321"/>
    </location>
    <ligand>
        <name>Mg(2+)</name>
        <dbReference type="ChEBI" id="CHEBI:18420"/>
        <note>structural</note>
    </ligand>
</feature>
<feature type="binding site" evidence="3">
    <location>
        <position position="44"/>
    </location>
    <ligand>
        <name>substrate</name>
    </ligand>
</feature>
<comment type="function">
    <text evidence="3">Responsible for the hydrolysis of cyanuric acid, an intermediate formed during catabolism of s-triazine based compounds in herbicides such as atrazine and polymers such as melamine. Catalyzes the hydrolytic opening of the s-triazine ring of cyanuric acid (2,4,6-trihydroxy-s-triazine) to yield carbon dioxide and carboxybiuret, which spontaneously decarboxylates to biuret.</text>
</comment>
<feature type="region of interest" description="RU A" evidence="3">
    <location>
        <begin position="1"/>
        <end position="83"/>
    </location>
</feature>
<name>A0A7S8MW41_9MICO</name>
<accession>A0A7S8MW41</accession>
<evidence type="ECO:0000256" key="3">
    <source>
        <dbReference type="HAMAP-Rule" id="MF_01989"/>
    </source>
</evidence>
<dbReference type="EC" id="3.5.2.15" evidence="3"/>
<dbReference type="HAMAP" id="MF_01989">
    <property type="entry name" value="Cyc_amidohydrol"/>
    <property type="match status" value="1"/>
</dbReference>
<dbReference type="GO" id="GO:0019381">
    <property type="term" value="P:atrazine catabolic process"/>
    <property type="evidence" value="ECO:0007669"/>
    <property type="project" value="UniProtKB-UniRule"/>
</dbReference>
<dbReference type="EMBL" id="CP064760">
    <property type="protein sequence ID" value="QPE03565.1"/>
    <property type="molecule type" value="Genomic_DNA"/>
</dbReference>
<evidence type="ECO:0000313" key="5">
    <source>
        <dbReference type="EMBL" id="QPE03565.1"/>
    </source>
</evidence>
<dbReference type="InterPro" id="IPR043007">
    <property type="entry name" value="AtzD/Barbiturase_RUC"/>
</dbReference>
<dbReference type="Gene3D" id="3.30.1330.180">
    <property type="entry name" value="Cyanuric acid hydrolase/Barbiturase, RU B"/>
    <property type="match status" value="1"/>
</dbReference>